<dbReference type="InterPro" id="IPR011333">
    <property type="entry name" value="SKP1/BTB/POZ_sf"/>
</dbReference>
<sequence length="324" mass="36735">MEPTGGVVKLNIGGYKYITTTSTLIKEDNFFAGLLSGRFPSTRVDDQYYFIDRNGRYFEPILDYLRTDRWSLPSHLQHDEKLVLAEAEFYGIKPKLYTHLSNKSIQQTIQDLQGQGHVALLEKYPKAVSFVQGLVSEHFTKQLEMGQTTRLATPFICLQPHDDARSMMGDEADWPNFDRKATEAGIHFCEGEAVEVQDMAGLVQALLWDFNTNGELSLEVKVQEIYQKLGHRHAGNVYIKESGKVITAYRLAGHQRRSSGPKRAGAGRSARRTALRLHVLFLCTKPTWSAQWSLNFQSGWSRSLSEKANPWSSAIFDCRSSRPK</sequence>
<gene>
    <name evidence="2" type="ORF">ACA1_373060</name>
</gene>
<dbReference type="CDD" id="cd18316">
    <property type="entry name" value="BTB_POZ_KCTD-like"/>
    <property type="match status" value="1"/>
</dbReference>
<keyword evidence="2" id="KW-0407">Ion channel</keyword>
<dbReference type="GO" id="GO:0051260">
    <property type="term" value="P:protein homooligomerization"/>
    <property type="evidence" value="ECO:0007669"/>
    <property type="project" value="InterPro"/>
</dbReference>
<dbReference type="InterPro" id="IPR045068">
    <property type="entry name" value="BACURD1-3"/>
</dbReference>
<dbReference type="PROSITE" id="PS50097">
    <property type="entry name" value="BTB"/>
    <property type="match status" value="1"/>
</dbReference>
<dbReference type="InterPro" id="IPR000210">
    <property type="entry name" value="BTB/POZ_dom"/>
</dbReference>
<dbReference type="Gene3D" id="3.30.710.10">
    <property type="entry name" value="Potassium Channel Kv1.1, Chain A"/>
    <property type="match status" value="1"/>
</dbReference>
<dbReference type="PANTHER" id="PTHR11145:SF8">
    <property type="entry name" value="RE57120P"/>
    <property type="match status" value="1"/>
</dbReference>
<dbReference type="RefSeq" id="XP_004334298.1">
    <property type="nucleotide sequence ID" value="XM_004334250.1"/>
</dbReference>
<dbReference type="Proteomes" id="UP000011083">
    <property type="component" value="Unassembled WGS sequence"/>
</dbReference>
<dbReference type="GeneID" id="14912852"/>
<dbReference type="OrthoDB" id="2414723at2759"/>
<dbReference type="InterPro" id="IPR003131">
    <property type="entry name" value="T1-type_BTB"/>
</dbReference>
<dbReference type="SMART" id="SM00225">
    <property type="entry name" value="BTB"/>
    <property type="match status" value="1"/>
</dbReference>
<dbReference type="Pfam" id="PF02214">
    <property type="entry name" value="BTB_2"/>
    <property type="match status" value="1"/>
</dbReference>
<accession>M0QSM8</accession>
<evidence type="ECO:0000313" key="2">
    <source>
        <dbReference type="EMBL" id="ELR12285.1"/>
    </source>
</evidence>
<dbReference type="KEGG" id="acan:ACA1_373060"/>
<dbReference type="EMBL" id="KB008119">
    <property type="protein sequence ID" value="ELR12285.1"/>
    <property type="molecule type" value="Genomic_DNA"/>
</dbReference>
<dbReference type="GO" id="GO:0034220">
    <property type="term" value="P:monoatomic ion transmembrane transport"/>
    <property type="evidence" value="ECO:0007669"/>
    <property type="project" value="UniProtKB-KW"/>
</dbReference>
<organism evidence="2 3">
    <name type="scientific">Acanthamoeba castellanii (strain ATCC 30010 / Neff)</name>
    <dbReference type="NCBI Taxonomy" id="1257118"/>
    <lineage>
        <taxon>Eukaryota</taxon>
        <taxon>Amoebozoa</taxon>
        <taxon>Discosea</taxon>
        <taxon>Longamoebia</taxon>
        <taxon>Centramoebida</taxon>
        <taxon>Acanthamoebidae</taxon>
        <taxon>Acanthamoeba</taxon>
    </lineage>
</organism>
<dbReference type="VEuPathDB" id="AmoebaDB:ACA1_373060"/>
<reference evidence="2 3" key="1">
    <citation type="journal article" date="2013" name="Genome Biol.">
        <title>Genome of Acanthamoeba castellanii highlights extensive lateral gene transfer and early evolution of tyrosine kinase signaling.</title>
        <authorList>
            <person name="Clarke M."/>
            <person name="Lohan A.J."/>
            <person name="Liu B."/>
            <person name="Lagkouvardos I."/>
            <person name="Roy S."/>
            <person name="Zafar N."/>
            <person name="Bertelli C."/>
            <person name="Schilde C."/>
            <person name="Kianianmomeni A."/>
            <person name="Burglin T.R."/>
            <person name="Frech C."/>
            <person name="Turcotte B."/>
            <person name="Kopec K.O."/>
            <person name="Synnott J.M."/>
            <person name="Choo C."/>
            <person name="Paponov I."/>
            <person name="Finkler A."/>
            <person name="Soon Heng Tan C."/>
            <person name="Hutchins A.P."/>
            <person name="Weinmeier T."/>
            <person name="Rattei T."/>
            <person name="Chu J.S."/>
            <person name="Gimenez G."/>
            <person name="Irimia M."/>
            <person name="Rigden D.J."/>
            <person name="Fitzpatrick D.A."/>
            <person name="Lorenzo-Morales J."/>
            <person name="Bateman A."/>
            <person name="Chiu C.H."/>
            <person name="Tang P."/>
            <person name="Hegemann P."/>
            <person name="Fromm H."/>
            <person name="Raoult D."/>
            <person name="Greub G."/>
            <person name="Miranda-Saavedra D."/>
            <person name="Chen N."/>
            <person name="Nash P."/>
            <person name="Ginger M.L."/>
            <person name="Horn M."/>
            <person name="Schaap P."/>
            <person name="Caler L."/>
            <person name="Loftus B."/>
        </authorList>
    </citation>
    <scope>NUCLEOTIDE SEQUENCE [LARGE SCALE GENOMIC DNA]</scope>
    <source>
        <strain evidence="2 3">Neff</strain>
    </source>
</reference>
<evidence type="ECO:0000313" key="3">
    <source>
        <dbReference type="Proteomes" id="UP000011083"/>
    </source>
</evidence>
<dbReference type="AlphaFoldDB" id="M0QSM8"/>
<keyword evidence="2" id="KW-0406">Ion transport</keyword>
<name>M0QSM8_ACACF</name>
<keyword evidence="2" id="KW-0813">Transport</keyword>
<dbReference type="PANTHER" id="PTHR11145">
    <property type="entry name" value="BTB/POZ DOMAIN-CONTAINING ADAPTER FOR CUL3-MEDIATED RHOA DEGRADATION PROTEIN FAMILY MEMBER"/>
    <property type="match status" value="1"/>
</dbReference>
<evidence type="ECO:0000259" key="1">
    <source>
        <dbReference type="PROSITE" id="PS50097"/>
    </source>
</evidence>
<keyword evidence="3" id="KW-1185">Reference proteome</keyword>
<protein>
    <submittedName>
        <fullName evidence="2">K+ channel tetramerisation subfamily protein</fullName>
    </submittedName>
</protein>
<feature type="domain" description="BTB" evidence="1">
    <location>
        <begin position="6"/>
        <end position="74"/>
    </location>
</feature>
<proteinExistence type="predicted"/>
<dbReference type="SUPFAM" id="SSF54695">
    <property type="entry name" value="POZ domain"/>
    <property type="match status" value="1"/>
</dbReference>